<keyword evidence="2" id="KW-0812">Transmembrane</keyword>
<dbReference type="AlphaFoldDB" id="A0A8R1IFH6"/>
<name>A0A8R1IFH6_CAEJA</name>
<protein>
    <submittedName>
        <fullName evidence="3">Uncharacterized protein</fullName>
    </submittedName>
</protein>
<dbReference type="Proteomes" id="UP000005237">
    <property type="component" value="Unassembled WGS sequence"/>
</dbReference>
<feature type="region of interest" description="Disordered" evidence="1">
    <location>
        <begin position="40"/>
        <end position="63"/>
    </location>
</feature>
<evidence type="ECO:0000313" key="4">
    <source>
        <dbReference type="Proteomes" id="UP000005237"/>
    </source>
</evidence>
<organism evidence="3 4">
    <name type="scientific">Caenorhabditis japonica</name>
    <dbReference type="NCBI Taxonomy" id="281687"/>
    <lineage>
        <taxon>Eukaryota</taxon>
        <taxon>Metazoa</taxon>
        <taxon>Ecdysozoa</taxon>
        <taxon>Nematoda</taxon>
        <taxon>Chromadorea</taxon>
        <taxon>Rhabditida</taxon>
        <taxon>Rhabditina</taxon>
        <taxon>Rhabditomorpha</taxon>
        <taxon>Rhabditoidea</taxon>
        <taxon>Rhabditidae</taxon>
        <taxon>Peloderinae</taxon>
        <taxon>Caenorhabditis</taxon>
    </lineage>
</organism>
<accession>A0A8R1IFH6</accession>
<evidence type="ECO:0000256" key="1">
    <source>
        <dbReference type="SAM" id="MobiDB-lite"/>
    </source>
</evidence>
<dbReference type="EnsemblMetazoa" id="CJA28243.1">
    <property type="protein sequence ID" value="CJA28243.1"/>
    <property type="gene ID" value="WBGene00183817"/>
</dbReference>
<feature type="transmembrane region" description="Helical" evidence="2">
    <location>
        <begin position="109"/>
        <end position="132"/>
    </location>
</feature>
<evidence type="ECO:0000313" key="3">
    <source>
        <dbReference type="EnsemblMetazoa" id="CJA28243.1"/>
    </source>
</evidence>
<sequence length="138" mass="16226">MVNSHKVIYWGQPRARIVPILTKRRPLLIFCFLFRASDLNSDKSDKTSSLKGEEKEKKEKEKKKSPIIYLKWKKRQDKNSVGTDVESLFFLLFRRTNNYQIGSSLPLSFLRFVLIRLFPTTTIIIIIIIIVITKQLIK</sequence>
<proteinExistence type="predicted"/>
<keyword evidence="2" id="KW-0472">Membrane</keyword>
<keyword evidence="4" id="KW-1185">Reference proteome</keyword>
<keyword evidence="2" id="KW-1133">Transmembrane helix</keyword>
<reference evidence="4" key="1">
    <citation type="submission" date="2010-08" db="EMBL/GenBank/DDBJ databases">
        <authorList>
            <consortium name="Caenorhabditis japonica Sequencing Consortium"/>
            <person name="Wilson R.K."/>
        </authorList>
    </citation>
    <scope>NUCLEOTIDE SEQUENCE [LARGE SCALE GENOMIC DNA]</scope>
    <source>
        <strain evidence="4">DF5081</strain>
    </source>
</reference>
<evidence type="ECO:0000256" key="2">
    <source>
        <dbReference type="SAM" id="Phobius"/>
    </source>
</evidence>
<reference evidence="3" key="2">
    <citation type="submission" date="2022-06" db="UniProtKB">
        <authorList>
            <consortium name="EnsemblMetazoa"/>
        </authorList>
    </citation>
    <scope>IDENTIFICATION</scope>
    <source>
        <strain evidence="3">DF5081</strain>
    </source>
</reference>